<feature type="region of interest" description="Disordered" evidence="1">
    <location>
        <begin position="1"/>
        <end position="27"/>
    </location>
</feature>
<sequence>MSSNILADRTNCQPKVIESSEKEKPKTMEYHRQVLESRLKDEKAQQTYISPSDEIMSPATQKLNAFRNKHSMKKSKPQTLFAKTSMKNMEAAKGGSMFADIPKADQNSETKTEVF</sequence>
<accession>A0A8E2FD29</accession>
<feature type="compositionally biased region" description="Polar residues" evidence="1">
    <location>
        <begin position="1"/>
        <end position="13"/>
    </location>
</feature>
<proteinExistence type="predicted"/>
<organism evidence="2 3">
    <name type="scientific">Glonium stellatum</name>
    <dbReference type="NCBI Taxonomy" id="574774"/>
    <lineage>
        <taxon>Eukaryota</taxon>
        <taxon>Fungi</taxon>
        <taxon>Dikarya</taxon>
        <taxon>Ascomycota</taxon>
        <taxon>Pezizomycotina</taxon>
        <taxon>Dothideomycetes</taxon>
        <taxon>Pleosporomycetidae</taxon>
        <taxon>Gloniales</taxon>
        <taxon>Gloniaceae</taxon>
        <taxon>Glonium</taxon>
    </lineage>
</organism>
<dbReference type="Pfam" id="PF05032">
    <property type="entry name" value="Spo12"/>
    <property type="match status" value="1"/>
</dbReference>
<keyword evidence="3" id="KW-1185">Reference proteome</keyword>
<gene>
    <name evidence="2" type="ORF">AOQ84DRAFT_428729</name>
</gene>
<evidence type="ECO:0000256" key="1">
    <source>
        <dbReference type="SAM" id="MobiDB-lite"/>
    </source>
</evidence>
<dbReference type="AlphaFoldDB" id="A0A8E2FD29"/>
<evidence type="ECO:0000313" key="2">
    <source>
        <dbReference type="EMBL" id="OCL14766.1"/>
    </source>
</evidence>
<reference evidence="2 3" key="1">
    <citation type="journal article" date="2016" name="Nat. Commun.">
        <title>Ectomycorrhizal ecology is imprinted in the genome of the dominant symbiotic fungus Cenococcum geophilum.</title>
        <authorList>
            <consortium name="DOE Joint Genome Institute"/>
            <person name="Peter M."/>
            <person name="Kohler A."/>
            <person name="Ohm R.A."/>
            <person name="Kuo A."/>
            <person name="Krutzmann J."/>
            <person name="Morin E."/>
            <person name="Arend M."/>
            <person name="Barry K.W."/>
            <person name="Binder M."/>
            <person name="Choi C."/>
            <person name="Clum A."/>
            <person name="Copeland A."/>
            <person name="Grisel N."/>
            <person name="Haridas S."/>
            <person name="Kipfer T."/>
            <person name="LaButti K."/>
            <person name="Lindquist E."/>
            <person name="Lipzen A."/>
            <person name="Maire R."/>
            <person name="Meier B."/>
            <person name="Mihaltcheva S."/>
            <person name="Molinier V."/>
            <person name="Murat C."/>
            <person name="Poggeler S."/>
            <person name="Quandt C.A."/>
            <person name="Sperisen C."/>
            <person name="Tritt A."/>
            <person name="Tisserant E."/>
            <person name="Crous P.W."/>
            <person name="Henrissat B."/>
            <person name="Nehls U."/>
            <person name="Egli S."/>
            <person name="Spatafora J.W."/>
            <person name="Grigoriev I.V."/>
            <person name="Martin F.M."/>
        </authorList>
    </citation>
    <scope>NUCLEOTIDE SEQUENCE [LARGE SCALE GENOMIC DNA]</scope>
    <source>
        <strain evidence="2 3">CBS 207.34</strain>
    </source>
</reference>
<evidence type="ECO:0000313" key="3">
    <source>
        <dbReference type="Proteomes" id="UP000250140"/>
    </source>
</evidence>
<protein>
    <recommendedName>
        <fullName evidence="4">Spo12-like protein</fullName>
    </recommendedName>
</protein>
<dbReference type="EMBL" id="KV748535">
    <property type="protein sequence ID" value="OCL14766.1"/>
    <property type="molecule type" value="Genomic_DNA"/>
</dbReference>
<feature type="compositionally biased region" description="Basic and acidic residues" evidence="1">
    <location>
        <begin position="18"/>
        <end position="27"/>
    </location>
</feature>
<dbReference type="OrthoDB" id="5578329at2759"/>
<dbReference type="InterPro" id="IPR007727">
    <property type="entry name" value="Spo12"/>
</dbReference>
<evidence type="ECO:0008006" key="4">
    <source>
        <dbReference type="Google" id="ProtNLM"/>
    </source>
</evidence>
<name>A0A8E2FD29_9PEZI</name>
<dbReference type="Proteomes" id="UP000250140">
    <property type="component" value="Unassembled WGS sequence"/>
</dbReference>